<keyword evidence="1" id="KW-0548">Nucleotidyltransferase</keyword>
<name>A0A0A9WM04_LYGHE</name>
<keyword evidence="1" id="KW-0695">RNA-directed DNA polymerase</keyword>
<gene>
    <name evidence="1" type="ORF">CM83_104187</name>
</gene>
<sequence length="111" mass="12710">LSVFQRIYDEGFVPRIFSQSLIYPLKKKLNADGIENVRGISFIASVMKIFASMVLERMVNWVESKGILNEGQAGFRWNYSTIDNLFSLTALVEDRLARKGNKLYCCCIDFS</sequence>
<proteinExistence type="predicted"/>
<keyword evidence="1" id="KW-0808">Transferase</keyword>
<protein>
    <submittedName>
        <fullName evidence="1">Putative RNA-directed DNA polymerase from transposon X-element</fullName>
    </submittedName>
</protein>
<evidence type="ECO:0000313" key="1">
    <source>
        <dbReference type="EMBL" id="JAG05890.1"/>
    </source>
</evidence>
<dbReference type="GO" id="GO:0003964">
    <property type="term" value="F:RNA-directed DNA polymerase activity"/>
    <property type="evidence" value="ECO:0007669"/>
    <property type="project" value="UniProtKB-KW"/>
</dbReference>
<reference evidence="1" key="2">
    <citation type="submission" date="2014-07" db="EMBL/GenBank/DDBJ databases">
        <authorList>
            <person name="Hull J."/>
        </authorList>
    </citation>
    <scope>NUCLEOTIDE SEQUENCE</scope>
</reference>
<dbReference type="EMBL" id="GBHO01037714">
    <property type="protein sequence ID" value="JAG05890.1"/>
    <property type="molecule type" value="Transcribed_RNA"/>
</dbReference>
<organism evidence="1">
    <name type="scientific">Lygus hesperus</name>
    <name type="common">Western plant bug</name>
    <dbReference type="NCBI Taxonomy" id="30085"/>
    <lineage>
        <taxon>Eukaryota</taxon>
        <taxon>Metazoa</taxon>
        <taxon>Ecdysozoa</taxon>
        <taxon>Arthropoda</taxon>
        <taxon>Hexapoda</taxon>
        <taxon>Insecta</taxon>
        <taxon>Pterygota</taxon>
        <taxon>Neoptera</taxon>
        <taxon>Paraneoptera</taxon>
        <taxon>Hemiptera</taxon>
        <taxon>Heteroptera</taxon>
        <taxon>Panheteroptera</taxon>
        <taxon>Cimicomorpha</taxon>
        <taxon>Miridae</taxon>
        <taxon>Mirini</taxon>
        <taxon>Lygus</taxon>
    </lineage>
</organism>
<reference evidence="1" key="1">
    <citation type="journal article" date="2014" name="PLoS ONE">
        <title>Transcriptome-Based Identification of ABC Transporters in the Western Tarnished Plant Bug Lygus hesperus.</title>
        <authorList>
            <person name="Hull J.J."/>
            <person name="Chaney K."/>
            <person name="Geib S.M."/>
            <person name="Fabrick J.A."/>
            <person name="Brent C.S."/>
            <person name="Walsh D."/>
            <person name="Lavine L.C."/>
        </authorList>
    </citation>
    <scope>NUCLEOTIDE SEQUENCE</scope>
</reference>
<dbReference type="AlphaFoldDB" id="A0A0A9WM04"/>
<feature type="non-terminal residue" evidence="1">
    <location>
        <position position="1"/>
    </location>
</feature>
<feature type="non-terminal residue" evidence="1">
    <location>
        <position position="111"/>
    </location>
</feature>
<accession>A0A0A9WM04</accession>